<dbReference type="AlphaFoldDB" id="A0A6J2KBS7"/>
<evidence type="ECO:0000313" key="6">
    <source>
        <dbReference type="Proteomes" id="UP000504629"/>
    </source>
</evidence>
<dbReference type="KEGG" id="bman:114249672"/>
<keyword evidence="6" id="KW-1185">Reference proteome</keyword>
<dbReference type="PROSITE" id="PS00233">
    <property type="entry name" value="CHIT_BIND_RR_1"/>
    <property type="match status" value="1"/>
</dbReference>
<reference evidence="7" key="1">
    <citation type="submission" date="2025-08" db="UniProtKB">
        <authorList>
            <consortium name="RefSeq"/>
        </authorList>
    </citation>
    <scope>IDENTIFICATION</scope>
    <source>
        <tissue evidence="7">Silk gland</tissue>
    </source>
</reference>
<dbReference type="InterPro" id="IPR031311">
    <property type="entry name" value="CHIT_BIND_RR_consensus"/>
</dbReference>
<feature type="region of interest" description="Disordered" evidence="4">
    <location>
        <begin position="90"/>
        <end position="109"/>
    </location>
</feature>
<dbReference type="OrthoDB" id="7255276at2759"/>
<gene>
    <name evidence="7" type="primary">LOC114249672</name>
</gene>
<dbReference type="PANTHER" id="PTHR10380:SF218">
    <property type="entry name" value="ADULT CUTICLE PROTEIN 65AA-RELATED"/>
    <property type="match status" value="1"/>
</dbReference>
<keyword evidence="2 5" id="KW-0732">Signal</keyword>
<dbReference type="PANTHER" id="PTHR10380">
    <property type="entry name" value="CUTICLE PROTEIN"/>
    <property type="match status" value="1"/>
</dbReference>
<sequence>MKSCIVFALFVAAASAAAITTNSKDAVILQQTFDNIGVEGYGFGFETSDGKTAQESAVLKNVGTENEALEVRGQYSYVDLDGKVHETTYTADENGFHPSGADIPQLPQV</sequence>
<dbReference type="Proteomes" id="UP000504629">
    <property type="component" value="Unplaced"/>
</dbReference>
<dbReference type="RefSeq" id="XP_028039108.1">
    <property type="nucleotide sequence ID" value="XM_028183307.1"/>
</dbReference>
<evidence type="ECO:0000256" key="2">
    <source>
        <dbReference type="ARBA" id="ARBA00022729"/>
    </source>
</evidence>
<proteinExistence type="predicted"/>
<dbReference type="PROSITE" id="PS51155">
    <property type="entry name" value="CHIT_BIND_RR_2"/>
    <property type="match status" value="1"/>
</dbReference>
<keyword evidence="1 3" id="KW-0193">Cuticle</keyword>
<accession>A0A6J2KBS7</accession>
<protein>
    <submittedName>
        <fullName evidence="7">Flexible cuticle protein 12-like</fullName>
    </submittedName>
</protein>
<evidence type="ECO:0000313" key="7">
    <source>
        <dbReference type="RefSeq" id="XP_028039108.1"/>
    </source>
</evidence>
<dbReference type="GeneID" id="114249672"/>
<evidence type="ECO:0000256" key="3">
    <source>
        <dbReference type="PROSITE-ProRule" id="PRU00497"/>
    </source>
</evidence>
<dbReference type="InterPro" id="IPR000618">
    <property type="entry name" value="Insect_cuticle"/>
</dbReference>
<dbReference type="GO" id="GO:0062129">
    <property type="term" value="C:chitin-based extracellular matrix"/>
    <property type="evidence" value="ECO:0007669"/>
    <property type="project" value="TreeGrafter"/>
</dbReference>
<feature type="chain" id="PRO_5027117892" evidence="5">
    <location>
        <begin position="17"/>
        <end position="109"/>
    </location>
</feature>
<dbReference type="CTD" id="100379461"/>
<dbReference type="InterPro" id="IPR050468">
    <property type="entry name" value="Cuticle_Struct_Prot"/>
</dbReference>
<dbReference type="GO" id="GO:0008010">
    <property type="term" value="F:structural constituent of chitin-based larval cuticle"/>
    <property type="evidence" value="ECO:0007669"/>
    <property type="project" value="TreeGrafter"/>
</dbReference>
<evidence type="ECO:0000256" key="5">
    <source>
        <dbReference type="SAM" id="SignalP"/>
    </source>
</evidence>
<organism evidence="6 7">
    <name type="scientific">Bombyx mandarina</name>
    <name type="common">Wild silk moth</name>
    <name type="synonym">Wild silkworm</name>
    <dbReference type="NCBI Taxonomy" id="7092"/>
    <lineage>
        <taxon>Eukaryota</taxon>
        <taxon>Metazoa</taxon>
        <taxon>Ecdysozoa</taxon>
        <taxon>Arthropoda</taxon>
        <taxon>Hexapoda</taxon>
        <taxon>Insecta</taxon>
        <taxon>Pterygota</taxon>
        <taxon>Neoptera</taxon>
        <taxon>Endopterygota</taxon>
        <taxon>Lepidoptera</taxon>
        <taxon>Glossata</taxon>
        <taxon>Ditrysia</taxon>
        <taxon>Bombycoidea</taxon>
        <taxon>Bombycidae</taxon>
        <taxon>Bombycinae</taxon>
        <taxon>Bombyx</taxon>
    </lineage>
</organism>
<dbReference type="Pfam" id="PF00379">
    <property type="entry name" value="Chitin_bind_4"/>
    <property type="match status" value="1"/>
</dbReference>
<evidence type="ECO:0000256" key="1">
    <source>
        <dbReference type="ARBA" id="ARBA00022460"/>
    </source>
</evidence>
<dbReference type="PRINTS" id="PR00947">
    <property type="entry name" value="CUTICLE"/>
</dbReference>
<feature type="signal peptide" evidence="5">
    <location>
        <begin position="1"/>
        <end position="16"/>
    </location>
</feature>
<evidence type="ECO:0000256" key="4">
    <source>
        <dbReference type="SAM" id="MobiDB-lite"/>
    </source>
</evidence>
<name>A0A6J2KBS7_BOMMA</name>